<keyword evidence="2" id="KW-0813">Transport</keyword>
<keyword evidence="6 9" id="KW-1133">Transmembrane helix</keyword>
<dbReference type="PANTHER" id="PTHR30574:SF1">
    <property type="entry name" value="SULPHUR TRANSPORT DOMAIN-CONTAINING PROTEIN"/>
    <property type="match status" value="1"/>
</dbReference>
<evidence type="ECO:0000313" key="11">
    <source>
        <dbReference type="Proteomes" id="UP000516134"/>
    </source>
</evidence>
<proteinExistence type="inferred from homology"/>
<feature type="transmembrane region" description="Helical" evidence="9">
    <location>
        <begin position="27"/>
        <end position="51"/>
    </location>
</feature>
<organism evidence="10 11">
    <name type="scientific">Sphingomonas daechungensis</name>
    <dbReference type="NCBI Taxonomy" id="1176646"/>
    <lineage>
        <taxon>Bacteria</taxon>
        <taxon>Pseudomonadati</taxon>
        <taxon>Pseudomonadota</taxon>
        <taxon>Alphaproteobacteria</taxon>
        <taxon>Sphingomonadales</taxon>
        <taxon>Sphingomonadaceae</taxon>
        <taxon>Sphingomonas</taxon>
    </lineage>
</organism>
<reference evidence="10 11" key="1">
    <citation type="submission" date="2020-08" db="EMBL/GenBank/DDBJ databases">
        <title>Genome sequence of Sphingomonas daechungensis KACC 18115T.</title>
        <authorList>
            <person name="Hyun D.-W."/>
            <person name="Bae J.-W."/>
        </authorList>
    </citation>
    <scope>NUCLEOTIDE SEQUENCE [LARGE SCALE GENOMIC DNA]</scope>
    <source>
        <strain evidence="10 11">KACC 18115</strain>
    </source>
</reference>
<keyword evidence="3" id="KW-1003">Cell membrane</keyword>
<protein>
    <submittedName>
        <fullName evidence="10">YeeE/YedE family protein</fullName>
    </submittedName>
</protein>
<sequence length="163" mass="16328">MCPSRNRTALATSNCRSTCYNAGTAPVAFAVFGGLLIGAAAALLLLLTGRIAGVSGMFATVVRIADAGPPWRLAAAFVIGLPVGAIVASTLIRQPQIEVTSSVPVLIAAGLLVGFGTRLGNGCTSGHGVCGIGRLSFRSIAATLAFMAAAAATVFVTRHLMGA</sequence>
<keyword evidence="7 9" id="KW-0472">Membrane</keyword>
<evidence type="ECO:0000256" key="7">
    <source>
        <dbReference type="ARBA" id="ARBA00023136"/>
    </source>
</evidence>
<dbReference type="EMBL" id="CP060780">
    <property type="protein sequence ID" value="QNP44498.1"/>
    <property type="molecule type" value="Genomic_DNA"/>
</dbReference>
<evidence type="ECO:0000256" key="2">
    <source>
        <dbReference type="ARBA" id="ARBA00022448"/>
    </source>
</evidence>
<dbReference type="Proteomes" id="UP000516134">
    <property type="component" value="Chromosome"/>
</dbReference>
<evidence type="ECO:0000256" key="9">
    <source>
        <dbReference type="SAM" id="Phobius"/>
    </source>
</evidence>
<feature type="transmembrane region" description="Helical" evidence="9">
    <location>
        <begin position="137"/>
        <end position="157"/>
    </location>
</feature>
<feature type="transmembrane region" description="Helical" evidence="9">
    <location>
        <begin position="99"/>
        <end position="117"/>
    </location>
</feature>
<evidence type="ECO:0000256" key="1">
    <source>
        <dbReference type="ARBA" id="ARBA00004429"/>
    </source>
</evidence>
<feature type="transmembrane region" description="Helical" evidence="9">
    <location>
        <begin position="71"/>
        <end position="92"/>
    </location>
</feature>
<dbReference type="PANTHER" id="PTHR30574">
    <property type="entry name" value="INNER MEMBRANE PROTEIN YEDE"/>
    <property type="match status" value="1"/>
</dbReference>
<keyword evidence="4" id="KW-0997">Cell inner membrane</keyword>
<name>A0ABX6T721_9SPHN</name>
<accession>A0ABX6T721</accession>
<evidence type="ECO:0000256" key="3">
    <source>
        <dbReference type="ARBA" id="ARBA00022475"/>
    </source>
</evidence>
<dbReference type="InterPro" id="IPR007272">
    <property type="entry name" value="Sulf_transp_TsuA/YedE"/>
</dbReference>
<evidence type="ECO:0000256" key="6">
    <source>
        <dbReference type="ARBA" id="ARBA00022989"/>
    </source>
</evidence>
<gene>
    <name evidence="10" type="ORF">H9L15_13430</name>
</gene>
<evidence type="ECO:0000256" key="4">
    <source>
        <dbReference type="ARBA" id="ARBA00022519"/>
    </source>
</evidence>
<comment type="similarity">
    <text evidence="8">Belongs to the TsuA/YedE (TC 9.B.102) family.</text>
</comment>
<keyword evidence="5 9" id="KW-0812">Transmembrane</keyword>
<keyword evidence="11" id="KW-1185">Reference proteome</keyword>
<dbReference type="Pfam" id="PF04143">
    <property type="entry name" value="Sulf_transp"/>
    <property type="match status" value="1"/>
</dbReference>
<comment type="subcellular location">
    <subcellularLocation>
        <location evidence="1">Cell inner membrane</location>
        <topology evidence="1">Multi-pass membrane protein</topology>
    </subcellularLocation>
</comment>
<evidence type="ECO:0000256" key="8">
    <source>
        <dbReference type="ARBA" id="ARBA00035655"/>
    </source>
</evidence>
<evidence type="ECO:0000313" key="10">
    <source>
        <dbReference type="EMBL" id="QNP44498.1"/>
    </source>
</evidence>
<evidence type="ECO:0000256" key="5">
    <source>
        <dbReference type="ARBA" id="ARBA00022692"/>
    </source>
</evidence>